<gene>
    <name evidence="8" type="ordered locus">KNP414_06120</name>
</gene>
<feature type="domain" description="Fibronectin type-III" evidence="7">
    <location>
        <begin position="728"/>
        <end position="819"/>
    </location>
</feature>
<evidence type="ECO:0000256" key="1">
    <source>
        <dbReference type="ARBA" id="ARBA00022723"/>
    </source>
</evidence>
<name>F8FGI4_PAEMK</name>
<reference evidence="8 9" key="2">
    <citation type="journal article" date="2013" name="Genome Announc.">
        <title>Genome Sequence of Growth-Improving Paenibacillus mucilaginosus Strain KNP414.</title>
        <authorList>
            <person name="Lu J.J."/>
            <person name="Wang J.F."/>
            <person name="Hu X.F."/>
        </authorList>
    </citation>
    <scope>NUCLEOTIDE SEQUENCE [LARGE SCALE GENOMIC DNA]</scope>
    <source>
        <strain evidence="8 9">KNP414</strain>
    </source>
</reference>
<keyword evidence="1" id="KW-0479">Metal-binding</keyword>
<evidence type="ECO:0000313" key="8">
    <source>
        <dbReference type="EMBL" id="AEI44644.1"/>
    </source>
</evidence>
<dbReference type="Pfam" id="PF17957">
    <property type="entry name" value="Big_7"/>
    <property type="match status" value="1"/>
</dbReference>
<evidence type="ECO:0000259" key="7">
    <source>
        <dbReference type="PROSITE" id="PS50853"/>
    </source>
</evidence>
<dbReference type="PROSITE" id="PS50853">
    <property type="entry name" value="FN3"/>
    <property type="match status" value="4"/>
</dbReference>
<accession>F8FGI4</accession>
<dbReference type="Gene3D" id="2.60.40.10">
    <property type="entry name" value="Immunoglobulins"/>
    <property type="match status" value="6"/>
</dbReference>
<sequence length="1962" mass="204292">MKKTVASVLIMAMLGSLLPGAASAETAGAGVPAFPGAEGGGKYTTGGRGGSVYEVTTLADSGPGSLRDAVSGSNRTIVFKVGGTIHLQSPLKITGSNLTIAGQTAPGEGITVADYTTSIDGDNLVIRYLRFRLGDRVMSEDDAFGGRYHKNIIIDHCSFSWSVDEVMSMYENENTTVQWSIMSESMLMTTHFKGRHGYGGIWGGRNTTFHHNLVAHNVSRNPRFAATSAEDKTDAYNNVIYNWGFFSAYGGEKGSFNLRNNYFKYGPSTYYDARSMIFVGVAADSRMYIGGNYMDGNPEVTADNWKGVGSLASPDAKLAEPVAMLEPVQPQTAEEAYAGVLAGAGAVLPRRDAIDARIISDVKNRTGEHINSQKEVGGYLEFEHAVSPLADGDQDGMPDSWEAQQGLNPADGADGNLVNAEGYTNLEVYLNSLAGNGSASPSASITAPAHNTIVEAGSDVTVQAEASDPDGTVAKVQFYLGDVLLGEDTSAPYSLAWPGVKDGTHYLTVRAVDNTGTAVQSDRVTVHANTSGGTAPWEAKDIGTPGIAGHTQLGATPADVTVKAAGLMGGTADAVHFAYQPLTGNGEIVARVESVTATDDGAEAGVMIREDLTAGSRMAALYIPYVKMGRKAVTLTRTTAGAQAAKTEPEDFISVPYWVKAVRLGSQFTTLVSKDGVNWTVTGTASIPMGETAYFGLAADAADADDDVQKYNTSVFSGAAVRALPADYPTAPQGVQAAAGDKQVTLNWNPVSMAQSYTVKRSELPGGPYTVVTQGLTQPGYTDTGLSAGLKYYYVVTAVNAQGESFNSAEASAEPTGATGTIHLVNDSYEGLAEGTLPAGYTITPDPQDADHKVGAVPVPAGTTGNASSVAMVVYDNGVGNTQFVRKFAPQTGAVVIETDLTSAAWPGTSVLLQLQDEAGTKTPLSIELRKPTQPVAESANTFVYKKSGADYKISEPPVNNRWYNLKIVADVPGKKADIYIDGAPAALGVDFQADMAGAGIGRILAKTPGTGKGTLYYDNLKVYVEPIATPQGLTAVPGYGKVQLNWTAAAGAASYTVKRSTVSGGPYTAVASGVTATQYIDEGLANGTTYYYVVTATGPTGESGPSGQVAVTPSEAAVKPQAPAGLTAQARSTQADLTWQPAEGASYYSVKRAENAAGPFTVAAAKVTGTAFRDGGLVNGRTYYYTVSASSVGGEGPDAPAVTVLPAAALGTPAVTGTAGAGSVTLSWNAVEGASSYEVKRAASPEGPYTALADTAGLMYREEGLPQGVPYYYTVTARNDAVQGLASAPAAVRPAGAEGVPAVPQGLRAEPGSGEAVLFWKAAAGADAYTVKRSERPDGGFVTIASQVPGTTYKDAGLVNGKTYYYLVSAVNAAGESGSTAPVQETPAAVLTVAADGSGMYAKVQEAINAVPDNSPVTTVIKIKDGVYREKLNMPSTKVKVRMIGQSREGTVLIYGDSAKTLDASGRELGTTGSASFTVSANDFTAENLTVANDAGQFAGQAVALLTKGDRMFFRGVKLTAFQDTFYANDGRQVFVDSHIEGTVDYIFGSAALVFENCVIHSLAGGYVTAASTPQGGKGYLFLNSRLTAEPGLTGTVALGRPWRPYAKVSYVNTYMDDHIRPTGWDNWGNTANELTASYNEYASYGPGARPQDRYRWSKQLTAEEASALLPEVTLPGTDGWNPLKRTPLLGGSAQLASLQADGVLVAGFRPEVMAYEVLLPAGTTAAPTVTASVYAAGSAVQIEQAAALPGTASVKVTAQDGTAGTYQVHFRVEKPVDTVPPTATVTYSAYGPTNEPVTATIVPSEPVTVTNNNGSLSYTFEANGSFTFTFADAAGNQGSATATVRVIDKTAPALTLSVNTPKLWPPNHRLVPIRVTAKGTDSGSGLASIVLKSITSSEADAGLAADDLPKDIQGAAYGTNDTEFQLRAERYGERVYTITYTATDKAGNRKDAVVKVSVKP</sequence>
<dbReference type="HOGENOM" id="CLU_236020_0_0_9"/>
<dbReference type="PROSITE" id="PS00503">
    <property type="entry name" value="PECTINESTERASE_2"/>
    <property type="match status" value="1"/>
</dbReference>
<dbReference type="SUPFAM" id="SSF51126">
    <property type="entry name" value="Pectin lyase-like"/>
    <property type="match status" value="2"/>
</dbReference>
<dbReference type="Pfam" id="PF00041">
    <property type="entry name" value="fn3"/>
    <property type="match status" value="1"/>
</dbReference>
<evidence type="ECO:0000256" key="6">
    <source>
        <dbReference type="SAM" id="SignalP"/>
    </source>
</evidence>
<dbReference type="InterPro" id="IPR036116">
    <property type="entry name" value="FN3_sf"/>
</dbReference>
<dbReference type="GO" id="GO:0046872">
    <property type="term" value="F:metal ion binding"/>
    <property type="evidence" value="ECO:0007669"/>
    <property type="project" value="UniProtKB-KW"/>
</dbReference>
<dbReference type="GO" id="GO:0030599">
    <property type="term" value="F:pectinesterase activity"/>
    <property type="evidence" value="ECO:0007669"/>
    <property type="project" value="InterPro"/>
</dbReference>
<evidence type="ECO:0000256" key="4">
    <source>
        <dbReference type="ARBA" id="ARBA00023180"/>
    </source>
</evidence>
<dbReference type="PANTHER" id="PTHR42970:SF1">
    <property type="entry name" value="PECTATE LYASE C-RELATED"/>
    <property type="match status" value="1"/>
</dbReference>
<feature type="domain" description="Fibronectin type-III" evidence="7">
    <location>
        <begin position="1120"/>
        <end position="1210"/>
    </location>
</feature>
<feature type="active site" evidence="5">
    <location>
        <position position="1546"/>
    </location>
</feature>
<protein>
    <recommendedName>
        <fullName evidence="7">Fibronectin type-III domain-containing protein</fullName>
    </recommendedName>
</protein>
<dbReference type="Pfam" id="PF01095">
    <property type="entry name" value="Pectinesterase"/>
    <property type="match status" value="1"/>
</dbReference>
<dbReference type="EMBL" id="CP002869">
    <property type="protein sequence ID" value="AEI44644.1"/>
    <property type="molecule type" value="Genomic_DNA"/>
</dbReference>
<keyword evidence="4" id="KW-0325">Glycoprotein</keyword>
<feature type="domain" description="Fibronectin type-III" evidence="7">
    <location>
        <begin position="1301"/>
        <end position="1391"/>
    </location>
</feature>
<feature type="domain" description="Fibronectin type-III" evidence="7">
    <location>
        <begin position="1027"/>
        <end position="1117"/>
    </location>
</feature>
<dbReference type="SMART" id="SM00060">
    <property type="entry name" value="FN3"/>
    <property type="match status" value="5"/>
</dbReference>
<reference evidence="9" key="1">
    <citation type="submission" date="2011-06" db="EMBL/GenBank/DDBJ databases">
        <title>Complete genome sequence of Paenibacillus mucilaginosus KNP414.</title>
        <authorList>
            <person name="Wang J."/>
            <person name="Hu S."/>
            <person name="Hu X."/>
            <person name="Zhang B."/>
            <person name="Dong D."/>
            <person name="Zhang S."/>
            <person name="Zhao K."/>
            <person name="Wu D."/>
        </authorList>
    </citation>
    <scope>NUCLEOTIDE SEQUENCE [LARGE SCALE GENOMIC DNA]</scope>
    <source>
        <strain evidence="9">KNP414</strain>
    </source>
</reference>
<dbReference type="PATRIC" id="fig|1036673.3.peg.5687"/>
<dbReference type="InterPro" id="IPR012334">
    <property type="entry name" value="Pectin_lyas_fold"/>
</dbReference>
<dbReference type="InterPro" id="IPR003961">
    <property type="entry name" value="FN3_dom"/>
</dbReference>
<keyword evidence="3" id="KW-0063">Aspartyl esterase</keyword>
<dbReference type="KEGG" id="pms:KNP414_06120"/>
<dbReference type="PANTHER" id="PTHR42970">
    <property type="entry name" value="PECTATE LYASE C-RELATED"/>
    <property type="match status" value="1"/>
</dbReference>
<evidence type="ECO:0000256" key="2">
    <source>
        <dbReference type="ARBA" id="ARBA00022801"/>
    </source>
</evidence>
<dbReference type="InterPro" id="IPR033131">
    <property type="entry name" value="Pectinesterase_Asp_AS"/>
</dbReference>
<dbReference type="RefSeq" id="WP_013919788.1">
    <property type="nucleotide sequence ID" value="NC_015690.1"/>
</dbReference>
<dbReference type="Gene3D" id="2.160.20.10">
    <property type="entry name" value="Single-stranded right-handed beta-helix, Pectin lyase-like"/>
    <property type="match status" value="2"/>
</dbReference>
<evidence type="ECO:0000256" key="5">
    <source>
        <dbReference type="PROSITE-ProRule" id="PRU10040"/>
    </source>
</evidence>
<proteinExistence type="predicted"/>
<feature type="signal peptide" evidence="6">
    <location>
        <begin position="1"/>
        <end position="24"/>
    </location>
</feature>
<evidence type="ECO:0000313" key="9">
    <source>
        <dbReference type="Proteomes" id="UP000006620"/>
    </source>
</evidence>
<dbReference type="SUPFAM" id="SSF49265">
    <property type="entry name" value="Fibronectin type III"/>
    <property type="match status" value="3"/>
</dbReference>
<dbReference type="Proteomes" id="UP000006620">
    <property type="component" value="Chromosome"/>
</dbReference>
<dbReference type="InterPro" id="IPR000070">
    <property type="entry name" value="Pectinesterase_cat"/>
</dbReference>
<evidence type="ECO:0000256" key="3">
    <source>
        <dbReference type="ARBA" id="ARBA00023085"/>
    </source>
</evidence>
<keyword evidence="2" id="KW-0378">Hydrolase</keyword>
<dbReference type="CDD" id="cd00063">
    <property type="entry name" value="FN3"/>
    <property type="match status" value="5"/>
</dbReference>
<dbReference type="InterPro" id="IPR013783">
    <property type="entry name" value="Ig-like_fold"/>
</dbReference>
<feature type="chain" id="PRO_5003370525" description="Fibronectin type-III domain-containing protein" evidence="6">
    <location>
        <begin position="25"/>
        <end position="1962"/>
    </location>
</feature>
<dbReference type="InterPro" id="IPR052063">
    <property type="entry name" value="Polysaccharide_Lyase_1"/>
</dbReference>
<dbReference type="Gene3D" id="2.60.120.200">
    <property type="match status" value="1"/>
</dbReference>
<dbReference type="GO" id="GO:0042545">
    <property type="term" value="P:cell wall modification"/>
    <property type="evidence" value="ECO:0007669"/>
    <property type="project" value="InterPro"/>
</dbReference>
<keyword evidence="6" id="KW-0732">Signal</keyword>
<dbReference type="InterPro" id="IPR011050">
    <property type="entry name" value="Pectin_lyase_fold/virulence"/>
</dbReference>
<organism evidence="8 9">
    <name type="scientific">Paenibacillus mucilaginosus (strain KNP414)</name>
    <dbReference type="NCBI Taxonomy" id="1036673"/>
    <lineage>
        <taxon>Bacteria</taxon>
        <taxon>Bacillati</taxon>
        <taxon>Bacillota</taxon>
        <taxon>Bacilli</taxon>
        <taxon>Bacillales</taxon>
        <taxon>Paenibacillaceae</taxon>
        <taxon>Paenibacillus</taxon>
    </lineage>
</organism>